<evidence type="ECO:0000256" key="5">
    <source>
        <dbReference type="ARBA" id="ARBA00012951"/>
    </source>
</evidence>
<dbReference type="FunFam" id="1.20.5.510:FF:000003">
    <property type="entry name" value="Ubiquinol-cytochrome c reductase iron-sulfur subunit"/>
    <property type="match status" value="1"/>
</dbReference>
<dbReference type="InterPro" id="IPR036922">
    <property type="entry name" value="Rieske_2Fe-2S_sf"/>
</dbReference>
<dbReference type="InterPro" id="IPR006311">
    <property type="entry name" value="TAT_signal"/>
</dbReference>
<dbReference type="AlphaFoldDB" id="A8H8G2"/>
<keyword evidence="17 20" id="KW-0472">Membrane</keyword>
<dbReference type="PRINTS" id="PR00162">
    <property type="entry name" value="RIESKE"/>
</dbReference>
<proteinExistence type="inferred from homology"/>
<keyword evidence="10" id="KW-0001">2Fe-2S</keyword>
<dbReference type="HOGENOM" id="CLU_055690_0_2_6"/>
<dbReference type="Gene3D" id="2.102.10.10">
    <property type="entry name" value="Rieske [2Fe-2S] iron-sulphur domain"/>
    <property type="match status" value="1"/>
</dbReference>
<evidence type="ECO:0000256" key="2">
    <source>
        <dbReference type="ARBA" id="ARBA00004162"/>
    </source>
</evidence>
<dbReference type="GO" id="GO:0051537">
    <property type="term" value="F:2 iron, 2 sulfur cluster binding"/>
    <property type="evidence" value="ECO:0007669"/>
    <property type="project" value="UniProtKB-KW"/>
</dbReference>
<comment type="function">
    <text evidence="1">Component of the ubiquinol-cytochrome c reductase complex (complex III or cytochrome b-c1 complex), which is a respiratory chain that generates an electrochemical potential coupled to ATP synthesis.</text>
</comment>
<evidence type="ECO:0000256" key="7">
    <source>
        <dbReference type="ARBA" id="ARBA00022448"/>
    </source>
</evidence>
<dbReference type="GO" id="GO:0046872">
    <property type="term" value="F:metal ion binding"/>
    <property type="evidence" value="ECO:0007669"/>
    <property type="project" value="UniProtKB-KW"/>
</dbReference>
<reference evidence="23 24" key="1">
    <citation type="submission" date="2007-10" db="EMBL/GenBank/DDBJ databases">
        <title>Complete sequence of Shewanella pealeana ATCC 700345.</title>
        <authorList>
            <consortium name="US DOE Joint Genome Institute"/>
            <person name="Copeland A."/>
            <person name="Lucas S."/>
            <person name="Lapidus A."/>
            <person name="Barry K."/>
            <person name="Glavina del Rio T."/>
            <person name="Dalin E."/>
            <person name="Tice H."/>
            <person name="Pitluck S."/>
            <person name="Chertkov O."/>
            <person name="Brettin T."/>
            <person name="Bruce D."/>
            <person name="Detter J.C."/>
            <person name="Han C."/>
            <person name="Schmutz J."/>
            <person name="Larimer F."/>
            <person name="Land M."/>
            <person name="Hauser L."/>
            <person name="Kyrpides N."/>
            <person name="Kim E."/>
            <person name="Zhao J.-S.Z."/>
            <person name="Manno D."/>
            <person name="Hawari J."/>
            <person name="Richardson P."/>
        </authorList>
    </citation>
    <scope>NUCLEOTIDE SEQUENCE [LARGE SCALE GENOMIC DNA]</scope>
    <source>
        <strain evidence="24">ATCC 700345 / ANG-SQ1</strain>
    </source>
</reference>
<comment type="subcellular location">
    <subcellularLocation>
        <location evidence="2">Cell membrane</location>
        <topology evidence="2">Single-pass membrane protein</topology>
    </subcellularLocation>
</comment>
<keyword evidence="7 20" id="KW-0813">Transport</keyword>
<evidence type="ECO:0000256" key="21">
    <source>
        <dbReference type="RuleBase" id="RU004497"/>
    </source>
</evidence>
<evidence type="ECO:0000256" key="4">
    <source>
        <dbReference type="ARBA" id="ARBA00011649"/>
    </source>
</evidence>
<dbReference type="EMBL" id="CP000851">
    <property type="protein sequence ID" value="ABV88849.1"/>
    <property type="molecule type" value="Genomic_DNA"/>
</dbReference>
<dbReference type="KEGG" id="spl:Spea_3536"/>
<protein>
    <recommendedName>
        <fullName evidence="6 20">Ubiquinol-cytochrome c reductase iron-sulfur subunit</fullName>
        <ecNumber evidence="5 20">7.1.1.8</ecNumber>
    </recommendedName>
</protein>
<sequence length="213" mass="22706">MKKIDKTKIPTLSGDKWMSNAPVDTGRRRFLTAATAVVGGAGAAAVAVPFIKSWNPSAKAKAAGAPVEVNISKVEPGQLIRVEWRGKPVWVVRRTQEILDGLPAIDAQLRDPDSVEPQQPAYAQNPGRSIKAEYFIAVGLCTHLGCSPTYLPDTFGEQVEGVASGFFCPCHGSKFDMAGRVFQGVPAPLNLVIPPHQYLDDSTVLIGVDKGAA</sequence>
<evidence type="ECO:0000256" key="12">
    <source>
        <dbReference type="ARBA" id="ARBA00022967"/>
    </source>
</evidence>
<dbReference type="PROSITE" id="PS51296">
    <property type="entry name" value="RIESKE"/>
    <property type="match status" value="1"/>
</dbReference>
<dbReference type="Gene3D" id="1.20.5.510">
    <property type="entry name" value="Single helix bin"/>
    <property type="match status" value="1"/>
</dbReference>
<organism evidence="23 24">
    <name type="scientific">Shewanella pealeana (strain ATCC 700345 / ANG-SQ1)</name>
    <dbReference type="NCBI Taxonomy" id="398579"/>
    <lineage>
        <taxon>Bacteria</taxon>
        <taxon>Pseudomonadati</taxon>
        <taxon>Pseudomonadota</taxon>
        <taxon>Gammaproteobacteria</taxon>
        <taxon>Alteromonadales</taxon>
        <taxon>Shewanellaceae</taxon>
        <taxon>Shewanella</taxon>
    </lineage>
</organism>
<dbReference type="Pfam" id="PF00355">
    <property type="entry name" value="Rieske"/>
    <property type="match status" value="1"/>
</dbReference>
<dbReference type="STRING" id="398579.Spea_3536"/>
<dbReference type="Pfam" id="PF10399">
    <property type="entry name" value="UCR_Fe-S_N"/>
    <property type="match status" value="1"/>
</dbReference>
<dbReference type="PANTHER" id="PTHR10134">
    <property type="entry name" value="CYTOCHROME B-C1 COMPLEX SUBUNIT RIESKE, MITOCHONDRIAL"/>
    <property type="match status" value="1"/>
</dbReference>
<evidence type="ECO:0000256" key="13">
    <source>
        <dbReference type="ARBA" id="ARBA00022982"/>
    </source>
</evidence>
<dbReference type="NCBIfam" id="TIGR01416">
    <property type="entry name" value="Rieske_proteo"/>
    <property type="match status" value="1"/>
</dbReference>
<feature type="domain" description="Rieske" evidence="22">
    <location>
        <begin position="101"/>
        <end position="205"/>
    </location>
</feature>
<comment type="miscellaneous">
    <text evidence="20">The Rieske protein is a high potential 2Fe-2S protein.</text>
</comment>
<evidence type="ECO:0000256" key="8">
    <source>
        <dbReference type="ARBA" id="ARBA00022475"/>
    </source>
</evidence>
<gene>
    <name evidence="23" type="ordered locus">Spea_3536</name>
</gene>
<keyword evidence="18" id="KW-1015">Disulfide bond</keyword>
<keyword evidence="8" id="KW-1003">Cell membrane</keyword>
<dbReference type="InterPro" id="IPR014349">
    <property type="entry name" value="Rieske_Fe-S_prot"/>
</dbReference>
<dbReference type="InterPro" id="IPR006317">
    <property type="entry name" value="Ubiquinol_cyt_c_Rdtase_Fe-S-su"/>
</dbReference>
<evidence type="ECO:0000256" key="10">
    <source>
        <dbReference type="ARBA" id="ARBA00022714"/>
    </source>
</evidence>
<dbReference type="EC" id="7.1.1.8" evidence="5 20"/>
<evidence type="ECO:0000256" key="19">
    <source>
        <dbReference type="ARBA" id="ARBA00029351"/>
    </source>
</evidence>
<evidence type="ECO:0000256" key="20">
    <source>
        <dbReference type="RuleBase" id="RU004494"/>
    </source>
</evidence>
<evidence type="ECO:0000256" key="9">
    <source>
        <dbReference type="ARBA" id="ARBA00022692"/>
    </source>
</evidence>
<keyword evidence="13 20" id="KW-0249">Electron transport</keyword>
<dbReference type="PROSITE" id="PS51318">
    <property type="entry name" value="TAT"/>
    <property type="match status" value="1"/>
</dbReference>
<keyword evidence="11" id="KW-0479">Metal-binding</keyword>
<keyword evidence="16" id="KW-0411">Iron-sulfur</keyword>
<evidence type="ECO:0000256" key="1">
    <source>
        <dbReference type="ARBA" id="ARBA00002444"/>
    </source>
</evidence>
<keyword evidence="15" id="KW-0408">Iron</keyword>
<dbReference type="InterPro" id="IPR005805">
    <property type="entry name" value="Rieske_Fe-S_prot_C"/>
</dbReference>
<dbReference type="InterPro" id="IPR017941">
    <property type="entry name" value="Rieske_2Fe-2S"/>
</dbReference>
<feature type="transmembrane region" description="Helical" evidence="20">
    <location>
        <begin position="30"/>
        <end position="51"/>
    </location>
</feature>
<dbReference type="eggNOG" id="COG0723">
    <property type="taxonomic scope" value="Bacteria"/>
</dbReference>
<dbReference type="GO" id="GO:0008121">
    <property type="term" value="F:quinol-cytochrome-c reductase activity"/>
    <property type="evidence" value="ECO:0007669"/>
    <property type="project" value="UniProtKB-EC"/>
</dbReference>
<name>A8H8G2_SHEPA</name>
<evidence type="ECO:0000256" key="3">
    <source>
        <dbReference type="ARBA" id="ARBA00010651"/>
    </source>
</evidence>
<keyword evidence="14 20" id="KW-1133">Transmembrane helix</keyword>
<evidence type="ECO:0000256" key="6">
    <source>
        <dbReference type="ARBA" id="ARBA00019816"/>
    </source>
</evidence>
<comment type="subunit">
    <text evidence="4 21">The main subunits of complex b-c1 are: cytochrome b, cytochrome c1 and the Rieske protein.</text>
</comment>
<dbReference type="InterPro" id="IPR019470">
    <property type="entry name" value="Ubiq_cytC_Rdtase_Fe-S_su_TAT"/>
</dbReference>
<dbReference type="SUPFAM" id="SSF50022">
    <property type="entry name" value="ISP domain"/>
    <property type="match status" value="1"/>
</dbReference>
<accession>A8H8G2</accession>
<comment type="cofactor">
    <cofactor evidence="20">
        <name>[2Fe-2S] cluster</name>
        <dbReference type="ChEBI" id="CHEBI:190135"/>
    </cofactor>
    <text evidence="20">Binds 1 [2Fe-2S] cluster per subunit.</text>
</comment>
<evidence type="ECO:0000256" key="16">
    <source>
        <dbReference type="ARBA" id="ARBA00023014"/>
    </source>
</evidence>
<evidence type="ECO:0000313" key="24">
    <source>
        <dbReference type="Proteomes" id="UP000002608"/>
    </source>
</evidence>
<evidence type="ECO:0000259" key="22">
    <source>
        <dbReference type="PROSITE" id="PS51296"/>
    </source>
</evidence>
<evidence type="ECO:0000256" key="15">
    <source>
        <dbReference type="ARBA" id="ARBA00023004"/>
    </source>
</evidence>
<keyword evidence="12" id="KW-1278">Translocase</keyword>
<evidence type="ECO:0000256" key="17">
    <source>
        <dbReference type="ARBA" id="ARBA00023136"/>
    </source>
</evidence>
<dbReference type="Proteomes" id="UP000002608">
    <property type="component" value="Chromosome"/>
</dbReference>
<dbReference type="GO" id="GO:0005886">
    <property type="term" value="C:plasma membrane"/>
    <property type="evidence" value="ECO:0007669"/>
    <property type="project" value="UniProtKB-SubCell"/>
</dbReference>
<comment type="similarity">
    <text evidence="3">Belongs to the Rieske iron-sulfur protein family.</text>
</comment>
<evidence type="ECO:0000256" key="14">
    <source>
        <dbReference type="ARBA" id="ARBA00022989"/>
    </source>
</evidence>
<keyword evidence="24" id="KW-1185">Reference proteome</keyword>
<evidence type="ECO:0000256" key="18">
    <source>
        <dbReference type="ARBA" id="ARBA00023157"/>
    </source>
</evidence>
<dbReference type="CDD" id="cd03470">
    <property type="entry name" value="Rieske_cytochrome_bc1"/>
    <property type="match status" value="1"/>
</dbReference>
<keyword evidence="9 20" id="KW-0812">Transmembrane</keyword>
<evidence type="ECO:0000313" key="23">
    <source>
        <dbReference type="EMBL" id="ABV88849.1"/>
    </source>
</evidence>
<evidence type="ECO:0000256" key="11">
    <source>
        <dbReference type="ARBA" id="ARBA00022723"/>
    </source>
</evidence>
<comment type="catalytic activity">
    <reaction evidence="19 20">
        <text>a quinol + 2 Fe(III)-[cytochrome c](out) = a quinone + 2 Fe(II)-[cytochrome c](out) + 2 H(+)(out)</text>
        <dbReference type="Rhea" id="RHEA:11484"/>
        <dbReference type="Rhea" id="RHEA-COMP:10350"/>
        <dbReference type="Rhea" id="RHEA-COMP:14399"/>
        <dbReference type="ChEBI" id="CHEBI:15378"/>
        <dbReference type="ChEBI" id="CHEBI:24646"/>
        <dbReference type="ChEBI" id="CHEBI:29033"/>
        <dbReference type="ChEBI" id="CHEBI:29034"/>
        <dbReference type="ChEBI" id="CHEBI:132124"/>
        <dbReference type="EC" id="7.1.1.8"/>
    </reaction>
</comment>